<keyword evidence="2" id="KW-0378">Hydrolase</keyword>
<dbReference type="RefSeq" id="WP_317772229.1">
    <property type="nucleotide sequence ID" value="NZ_JAWMAJ010000058.1"/>
</dbReference>
<evidence type="ECO:0000313" key="2">
    <source>
        <dbReference type="EMBL" id="MDV7218055.1"/>
    </source>
</evidence>
<feature type="domain" description="Beta-lactamase-related" evidence="1">
    <location>
        <begin position="25"/>
        <end position="403"/>
    </location>
</feature>
<keyword evidence="3" id="KW-1185">Reference proteome</keyword>
<name>A0ABU4FDB2_9ACTN</name>
<dbReference type="GO" id="GO:0016787">
    <property type="term" value="F:hydrolase activity"/>
    <property type="evidence" value="ECO:0007669"/>
    <property type="project" value="UniProtKB-KW"/>
</dbReference>
<proteinExistence type="predicted"/>
<comment type="caution">
    <text evidence="2">The sequence shown here is derived from an EMBL/GenBank/DDBJ whole genome shotgun (WGS) entry which is preliminary data.</text>
</comment>
<sequence length="432" mass="45342">MSIQPQIAYSEGFVAPGFEPLREAFDRNFAQLGEVGASCAVYVDGELKADLWGGLADIVTGERWRADTVGLAYSVTKGATAILCCLLADRGELDLDAPVARYWPAFASHGKGGVTVRMILAHQAGLPVLDGRFTRAEILAYGVAARALAEQEPLWTPGADFGYHALTYGWLLDEVVRRATGRTIQDLFSSEIAGPLDLDFFIGLPDGVEHRVAALVDDPLSGRPAASPDSSLADRIPDPELRRAIGADRRVPADLSSLLVRAMTANGALRTPDADEWNTPSVRRASLPAANGITNARSVARVYASCVGEVDGLRLLGEDMVTAATAEQSAGRDRVTGLDARFGSGFMLPSVGVPMLSGSSFGHEGVGGALGFADRDARVGFGYVQNLLKTEMTGGPDPRVAGLLAALRDALGGQGLAGGTGRRKAAAPDGLR</sequence>
<organism evidence="2 3">
    <name type="scientific">Streptomyces prunicolor</name>
    <dbReference type="NCBI Taxonomy" id="67348"/>
    <lineage>
        <taxon>Bacteria</taxon>
        <taxon>Bacillati</taxon>
        <taxon>Actinomycetota</taxon>
        <taxon>Actinomycetes</taxon>
        <taxon>Kitasatosporales</taxon>
        <taxon>Streptomycetaceae</taxon>
        <taxon>Streptomyces</taxon>
    </lineage>
</organism>
<dbReference type="EC" id="3.1.1.103" evidence="2"/>
<evidence type="ECO:0000313" key="3">
    <source>
        <dbReference type="Proteomes" id="UP001187346"/>
    </source>
</evidence>
<reference evidence="2 3" key="1">
    <citation type="submission" date="2023-10" db="EMBL/GenBank/DDBJ databases">
        <title>Characterization of rhizosphere-enriched actinobacteria from wheat plants lab-grown on chernevaya soil.</title>
        <authorList>
            <person name="Tikhonova E.N."/>
            <person name="Konopkin A."/>
            <person name="Kravchenko I.K."/>
        </authorList>
    </citation>
    <scope>NUCLEOTIDE SEQUENCE [LARGE SCALE GENOMIC DNA]</scope>
    <source>
        <strain evidence="2 3">RR29</strain>
    </source>
</reference>
<dbReference type="EMBL" id="JAWMAJ010000058">
    <property type="protein sequence ID" value="MDV7218055.1"/>
    <property type="molecule type" value="Genomic_DNA"/>
</dbReference>
<accession>A0ABU4FDB2</accession>
<protein>
    <submittedName>
        <fullName evidence="2">Serine hydrolase domain-containing protein</fullName>
        <ecNumber evidence="2">3.1.1.103</ecNumber>
    </submittedName>
</protein>
<gene>
    <name evidence="2" type="ORF">R5A26_19090</name>
</gene>
<dbReference type="PANTHER" id="PTHR43319">
    <property type="entry name" value="BETA-LACTAMASE-RELATED"/>
    <property type="match status" value="1"/>
</dbReference>
<dbReference type="InterPro" id="IPR052907">
    <property type="entry name" value="Beta-lactamase/esterase"/>
</dbReference>
<dbReference type="Proteomes" id="UP001187346">
    <property type="component" value="Unassembled WGS sequence"/>
</dbReference>
<dbReference type="Gene3D" id="3.40.710.10">
    <property type="entry name" value="DD-peptidase/beta-lactamase superfamily"/>
    <property type="match status" value="1"/>
</dbReference>
<dbReference type="InterPro" id="IPR012338">
    <property type="entry name" value="Beta-lactam/transpept-like"/>
</dbReference>
<evidence type="ECO:0000259" key="1">
    <source>
        <dbReference type="Pfam" id="PF00144"/>
    </source>
</evidence>
<dbReference type="InterPro" id="IPR001466">
    <property type="entry name" value="Beta-lactam-related"/>
</dbReference>
<dbReference type="PANTHER" id="PTHR43319:SF3">
    <property type="entry name" value="BETA-LACTAMASE-RELATED DOMAIN-CONTAINING PROTEIN"/>
    <property type="match status" value="1"/>
</dbReference>
<dbReference type="SUPFAM" id="SSF56601">
    <property type="entry name" value="beta-lactamase/transpeptidase-like"/>
    <property type="match status" value="1"/>
</dbReference>
<dbReference type="Pfam" id="PF00144">
    <property type="entry name" value="Beta-lactamase"/>
    <property type="match status" value="1"/>
</dbReference>